<keyword evidence="2" id="KW-1185">Reference proteome</keyword>
<proteinExistence type="predicted"/>
<evidence type="ECO:0000313" key="2">
    <source>
        <dbReference type="Proteomes" id="UP001056120"/>
    </source>
</evidence>
<reference evidence="1 2" key="2">
    <citation type="journal article" date="2022" name="Mol. Ecol. Resour.">
        <title>The genomes of chicory, endive, great burdock and yacon provide insights into Asteraceae paleo-polyploidization history and plant inulin production.</title>
        <authorList>
            <person name="Fan W."/>
            <person name="Wang S."/>
            <person name="Wang H."/>
            <person name="Wang A."/>
            <person name="Jiang F."/>
            <person name="Liu H."/>
            <person name="Zhao H."/>
            <person name="Xu D."/>
            <person name="Zhang Y."/>
        </authorList>
    </citation>
    <scope>NUCLEOTIDE SEQUENCE [LARGE SCALE GENOMIC DNA]</scope>
    <source>
        <strain evidence="2">cv. Yunnan</strain>
        <tissue evidence="1">Leaves</tissue>
    </source>
</reference>
<name>A0ACB9D3W1_9ASTR</name>
<organism evidence="1 2">
    <name type="scientific">Smallanthus sonchifolius</name>
    <dbReference type="NCBI Taxonomy" id="185202"/>
    <lineage>
        <taxon>Eukaryota</taxon>
        <taxon>Viridiplantae</taxon>
        <taxon>Streptophyta</taxon>
        <taxon>Embryophyta</taxon>
        <taxon>Tracheophyta</taxon>
        <taxon>Spermatophyta</taxon>
        <taxon>Magnoliopsida</taxon>
        <taxon>eudicotyledons</taxon>
        <taxon>Gunneridae</taxon>
        <taxon>Pentapetalae</taxon>
        <taxon>asterids</taxon>
        <taxon>campanulids</taxon>
        <taxon>Asterales</taxon>
        <taxon>Asteraceae</taxon>
        <taxon>Asteroideae</taxon>
        <taxon>Heliantheae alliance</taxon>
        <taxon>Millerieae</taxon>
        <taxon>Smallanthus</taxon>
    </lineage>
</organism>
<comment type="caution">
    <text evidence="1">The sequence shown here is derived from an EMBL/GenBank/DDBJ whole genome shotgun (WGS) entry which is preliminary data.</text>
</comment>
<reference evidence="2" key="1">
    <citation type="journal article" date="2022" name="Mol. Ecol. Resour.">
        <title>The genomes of chicory, endive, great burdock and yacon provide insights into Asteraceae palaeo-polyploidization history and plant inulin production.</title>
        <authorList>
            <person name="Fan W."/>
            <person name="Wang S."/>
            <person name="Wang H."/>
            <person name="Wang A."/>
            <person name="Jiang F."/>
            <person name="Liu H."/>
            <person name="Zhao H."/>
            <person name="Xu D."/>
            <person name="Zhang Y."/>
        </authorList>
    </citation>
    <scope>NUCLEOTIDE SEQUENCE [LARGE SCALE GENOMIC DNA]</scope>
    <source>
        <strain evidence="2">cv. Yunnan</strain>
    </source>
</reference>
<dbReference type="Proteomes" id="UP001056120">
    <property type="component" value="Linkage Group LG20"/>
</dbReference>
<gene>
    <name evidence="1" type="ORF">L1987_58980</name>
</gene>
<accession>A0ACB9D3W1</accession>
<dbReference type="EMBL" id="CM042037">
    <property type="protein sequence ID" value="KAI3741308.1"/>
    <property type="molecule type" value="Genomic_DNA"/>
</dbReference>
<evidence type="ECO:0000313" key="1">
    <source>
        <dbReference type="EMBL" id="KAI3741308.1"/>
    </source>
</evidence>
<protein>
    <submittedName>
        <fullName evidence="1">Uncharacterized protein</fullName>
    </submittedName>
</protein>
<sequence>MFYSGWIIIKVVLCNNAGKVKVGLVLSLGDGSVGSAGSPFSRSPPRAGSSPVKYPSHRDAISAKDHSCLRPSKKRCAYQQCFSQISSPVLWGVMIIIQHRSNNCKSPTFFKSLSFLILSSVCFFRVF</sequence>